<sequence length="142" mass="15829">MKKLGRKFLGEGRHIRGENYPRNKPCSLDAMRYNGMLISNEIRTIIFTTAFNRALLNEYTKLVKSTDTALASAPKMLAPLLDDCSLSETKIYGENFYRNTGIQNIPSGDVRAVSGWSSSANLTPNSGPDEMQAHLSFPYFVC</sequence>
<dbReference type="CTD" id="20319112"/>
<proteinExistence type="predicted"/>
<evidence type="ECO:0000313" key="1">
    <source>
        <dbReference type="EMBL" id="KER28170.1"/>
    </source>
</evidence>
<dbReference type="GeneID" id="20319112"/>
<dbReference type="Proteomes" id="UP000054324">
    <property type="component" value="Unassembled WGS sequence"/>
</dbReference>
<accession>A0A074ZY05</accession>
<protein>
    <submittedName>
        <fullName evidence="1">Uncharacterized protein</fullName>
    </submittedName>
</protein>
<dbReference type="AlphaFoldDB" id="A0A074ZY05"/>
<keyword evidence="2" id="KW-1185">Reference proteome</keyword>
<dbReference type="KEGG" id="ovi:T265_04930"/>
<evidence type="ECO:0000313" key="2">
    <source>
        <dbReference type="Proteomes" id="UP000054324"/>
    </source>
</evidence>
<name>A0A074ZY05_OPIVI</name>
<reference evidence="1 2" key="1">
    <citation type="submission" date="2013-11" db="EMBL/GenBank/DDBJ databases">
        <title>Opisthorchis viverrini - life in the bile duct.</title>
        <authorList>
            <person name="Young N.D."/>
            <person name="Nagarajan N."/>
            <person name="Lin S.J."/>
            <person name="Korhonen P.K."/>
            <person name="Jex A.R."/>
            <person name="Hall R.S."/>
            <person name="Safavi-Hemami H."/>
            <person name="Kaewkong W."/>
            <person name="Bertrand D."/>
            <person name="Gao S."/>
            <person name="Seet Q."/>
            <person name="Wongkham S."/>
            <person name="Teh B.T."/>
            <person name="Wongkham C."/>
            <person name="Intapan P.M."/>
            <person name="Maleewong W."/>
            <person name="Yang X."/>
            <person name="Hu M."/>
            <person name="Wang Z."/>
            <person name="Hofmann A."/>
            <person name="Sternberg P.W."/>
            <person name="Tan P."/>
            <person name="Wang J."/>
            <person name="Gasser R.B."/>
        </authorList>
    </citation>
    <scope>NUCLEOTIDE SEQUENCE [LARGE SCALE GENOMIC DNA]</scope>
</reference>
<dbReference type="RefSeq" id="XP_009168062.1">
    <property type="nucleotide sequence ID" value="XM_009169798.1"/>
</dbReference>
<organism evidence="1 2">
    <name type="scientific">Opisthorchis viverrini</name>
    <name type="common">Southeast Asian liver fluke</name>
    <dbReference type="NCBI Taxonomy" id="6198"/>
    <lineage>
        <taxon>Eukaryota</taxon>
        <taxon>Metazoa</taxon>
        <taxon>Spiralia</taxon>
        <taxon>Lophotrochozoa</taxon>
        <taxon>Platyhelminthes</taxon>
        <taxon>Trematoda</taxon>
        <taxon>Digenea</taxon>
        <taxon>Opisthorchiida</taxon>
        <taxon>Opisthorchiata</taxon>
        <taxon>Opisthorchiidae</taxon>
        <taxon>Opisthorchis</taxon>
    </lineage>
</organism>
<gene>
    <name evidence="1" type="ORF">T265_04930</name>
</gene>
<dbReference type="EMBL" id="KL596705">
    <property type="protein sequence ID" value="KER28170.1"/>
    <property type="molecule type" value="Genomic_DNA"/>
</dbReference>